<keyword evidence="4" id="KW-1185">Reference proteome</keyword>
<dbReference type="PROSITE" id="PS00018">
    <property type="entry name" value="EF_HAND_1"/>
    <property type="match status" value="1"/>
</dbReference>
<feature type="transmembrane region" description="Helical" evidence="1">
    <location>
        <begin position="12"/>
        <end position="31"/>
    </location>
</feature>
<protein>
    <submittedName>
        <fullName evidence="3">E3 ubiquitin ligase family protein</fullName>
    </submittedName>
</protein>
<sequence>MLHAVMRLSRQDWARWHAVAGALALLTVAWFSHSRTVWQTCLGLLALLCLASWHTTRRRYLAIANTPEANIGSASQGYARLGGRAQPLDGVPLVSPLGNACVWYRCVTEATRSSNRWETVEVLESEYSFLLDDGSGSCIVDPDGALLDPGEPHEVHSPELRRREWWIFPGQPLEALGEFATQHTDRSAGAQRASIAGRLADWKHDRRALLSRFDRDGNGEIDLQEWEHARLAAQTEIQRETINSAERQRAHLLRRPPHGAPFLITTNGLDRLAQRHRHWSWFHLTAAILALHAIWLLQRHPQWLPM</sequence>
<accession>A0ABY6DP63</accession>
<evidence type="ECO:0000313" key="4">
    <source>
        <dbReference type="Proteomes" id="UP001061302"/>
    </source>
</evidence>
<feature type="transmembrane region" description="Helical" evidence="1">
    <location>
        <begin position="37"/>
        <end position="53"/>
    </location>
</feature>
<organism evidence="3 4">
    <name type="scientific">Chitiniphilus purpureus</name>
    <dbReference type="NCBI Taxonomy" id="2981137"/>
    <lineage>
        <taxon>Bacteria</taxon>
        <taxon>Pseudomonadati</taxon>
        <taxon>Pseudomonadota</taxon>
        <taxon>Betaproteobacteria</taxon>
        <taxon>Neisseriales</taxon>
        <taxon>Chitinibacteraceae</taxon>
        <taxon>Chitiniphilus</taxon>
    </lineage>
</organism>
<dbReference type="InterPro" id="IPR002048">
    <property type="entry name" value="EF_hand_dom"/>
</dbReference>
<dbReference type="RefSeq" id="WP_263124214.1">
    <property type="nucleotide sequence ID" value="NZ_CP106753.1"/>
</dbReference>
<dbReference type="InterPro" id="IPR018247">
    <property type="entry name" value="EF_Hand_1_Ca_BS"/>
</dbReference>
<reference evidence="3" key="1">
    <citation type="submission" date="2022-10" db="EMBL/GenBank/DDBJ databases">
        <title>Chitiniphilus purpureus sp. nov., a novel chitin-degrading bacterium isolated from crawfish pond sediment.</title>
        <authorList>
            <person name="Li K."/>
        </authorList>
    </citation>
    <scope>NUCLEOTIDE SEQUENCE</scope>
    <source>
        <strain evidence="3">CD1</strain>
    </source>
</reference>
<name>A0ABY6DP63_9NEIS</name>
<dbReference type="Proteomes" id="UP001061302">
    <property type="component" value="Chromosome"/>
</dbReference>
<evidence type="ECO:0000256" key="1">
    <source>
        <dbReference type="SAM" id="Phobius"/>
    </source>
</evidence>
<feature type="transmembrane region" description="Helical" evidence="1">
    <location>
        <begin position="279"/>
        <end position="297"/>
    </location>
</feature>
<evidence type="ECO:0000313" key="3">
    <source>
        <dbReference type="EMBL" id="UXY14886.1"/>
    </source>
</evidence>
<gene>
    <name evidence="3" type="ORF">N8I74_16435</name>
</gene>
<dbReference type="PROSITE" id="PS50222">
    <property type="entry name" value="EF_HAND_2"/>
    <property type="match status" value="1"/>
</dbReference>
<proteinExistence type="predicted"/>
<keyword evidence="1" id="KW-1133">Transmembrane helix</keyword>
<evidence type="ECO:0000259" key="2">
    <source>
        <dbReference type="PROSITE" id="PS50222"/>
    </source>
</evidence>
<dbReference type="EMBL" id="CP106753">
    <property type="protein sequence ID" value="UXY14886.1"/>
    <property type="molecule type" value="Genomic_DNA"/>
</dbReference>
<keyword evidence="1" id="KW-0472">Membrane</keyword>
<feature type="domain" description="EF-hand" evidence="2">
    <location>
        <begin position="201"/>
        <end position="236"/>
    </location>
</feature>
<keyword evidence="1" id="KW-0812">Transmembrane</keyword>